<evidence type="ECO:0000256" key="3">
    <source>
        <dbReference type="ARBA" id="ARBA00022481"/>
    </source>
</evidence>
<dbReference type="OrthoDB" id="6500821at2"/>
<dbReference type="SUPFAM" id="SSF47170">
    <property type="entry name" value="Aspartate receptor, ligand-binding domain"/>
    <property type="match status" value="1"/>
</dbReference>
<keyword evidence="6 12" id="KW-0812">Transmembrane</keyword>
<evidence type="ECO:0000259" key="13">
    <source>
        <dbReference type="PROSITE" id="PS50111"/>
    </source>
</evidence>
<dbReference type="Pfam" id="PF00672">
    <property type="entry name" value="HAMP"/>
    <property type="match status" value="1"/>
</dbReference>
<comment type="subcellular location">
    <subcellularLocation>
        <location evidence="1">Cell inner membrane</location>
        <topology evidence="1">Multi-pass membrane protein</topology>
    </subcellularLocation>
</comment>
<dbReference type="GO" id="GO:0006935">
    <property type="term" value="P:chemotaxis"/>
    <property type="evidence" value="ECO:0007669"/>
    <property type="project" value="UniProtKB-KW"/>
</dbReference>
<keyword evidence="8 12" id="KW-0472">Membrane</keyword>
<evidence type="ECO:0000256" key="11">
    <source>
        <dbReference type="PROSITE-ProRule" id="PRU00284"/>
    </source>
</evidence>
<name>A0A085GJL4_EWIA3</name>
<evidence type="ECO:0000259" key="14">
    <source>
        <dbReference type="PROSITE" id="PS50885"/>
    </source>
</evidence>
<dbReference type="EMBL" id="JMPJ01000033">
    <property type="protein sequence ID" value="KFC83909.1"/>
    <property type="molecule type" value="Genomic_DNA"/>
</dbReference>
<evidence type="ECO:0000256" key="2">
    <source>
        <dbReference type="ARBA" id="ARBA00022475"/>
    </source>
</evidence>
<keyword evidence="2" id="KW-1003">Cell membrane</keyword>
<dbReference type="Gene3D" id="1.20.120.30">
    <property type="entry name" value="Aspartate receptor, ligand-binding domain"/>
    <property type="match status" value="1"/>
</dbReference>
<dbReference type="Proteomes" id="UP000028640">
    <property type="component" value="Unassembled WGS sequence"/>
</dbReference>
<dbReference type="PANTHER" id="PTHR43531">
    <property type="entry name" value="PROTEIN ICFG"/>
    <property type="match status" value="1"/>
</dbReference>
<evidence type="ECO:0000313" key="16">
    <source>
        <dbReference type="Proteomes" id="UP000028640"/>
    </source>
</evidence>
<keyword evidence="3" id="KW-0488">Methylation</keyword>
<dbReference type="InterPro" id="IPR035440">
    <property type="entry name" value="4HB_MCP_dom_sf"/>
</dbReference>
<dbReference type="PROSITE" id="PS50111">
    <property type="entry name" value="CHEMOTAXIS_TRANSDUC_2"/>
    <property type="match status" value="1"/>
</dbReference>
<keyword evidence="4" id="KW-0145">Chemotaxis</keyword>
<dbReference type="InterPro" id="IPR003122">
    <property type="entry name" value="Tar_rcpt_lig-bd"/>
</dbReference>
<feature type="transmembrane region" description="Helical" evidence="12">
    <location>
        <begin position="218"/>
        <end position="237"/>
    </location>
</feature>
<evidence type="ECO:0000256" key="7">
    <source>
        <dbReference type="ARBA" id="ARBA00022989"/>
    </source>
</evidence>
<feature type="domain" description="HAMP" evidence="14">
    <location>
        <begin position="239"/>
        <end position="293"/>
    </location>
</feature>
<feature type="domain" description="Methyl-accepting transducer" evidence="13">
    <location>
        <begin position="298"/>
        <end position="527"/>
    </location>
</feature>
<dbReference type="Pfam" id="PF00015">
    <property type="entry name" value="MCPsignal"/>
    <property type="match status" value="1"/>
</dbReference>
<accession>A0A085GJL4</accession>
<feature type="transmembrane region" description="Helical" evidence="12">
    <location>
        <begin position="29"/>
        <end position="51"/>
    </location>
</feature>
<evidence type="ECO:0000256" key="4">
    <source>
        <dbReference type="ARBA" id="ARBA00022500"/>
    </source>
</evidence>
<comment type="caution">
    <text evidence="15">The sequence shown here is derived from an EMBL/GenBank/DDBJ whole genome shotgun (WGS) entry which is preliminary data.</text>
</comment>
<dbReference type="eggNOG" id="COG0840">
    <property type="taxonomic scope" value="Bacteria"/>
</dbReference>
<dbReference type="GeneID" id="78379436"/>
<evidence type="ECO:0000256" key="8">
    <source>
        <dbReference type="ARBA" id="ARBA00023136"/>
    </source>
</evidence>
<protein>
    <submittedName>
        <fullName evidence="15">Methyl-accepting chemotaxis protein I</fullName>
    </submittedName>
</protein>
<evidence type="ECO:0000256" key="6">
    <source>
        <dbReference type="ARBA" id="ARBA00022692"/>
    </source>
</evidence>
<dbReference type="InterPro" id="IPR004090">
    <property type="entry name" value="Chemotax_Me-accpt_rcpt"/>
</dbReference>
<reference evidence="15 16" key="1">
    <citation type="submission" date="2014-05" db="EMBL/GenBank/DDBJ databases">
        <title>ATOL: Assembling a taxonomically balanced genome-scale reconstruction of the evolutionary history of the Enterobacteriaceae.</title>
        <authorList>
            <person name="Plunkett G.III."/>
            <person name="Neeno-Eckwall E.C."/>
            <person name="Glasner J.D."/>
            <person name="Perna N.T."/>
        </authorList>
    </citation>
    <scope>NUCLEOTIDE SEQUENCE [LARGE SCALE GENOMIC DNA]</scope>
    <source>
        <strain evidence="15 16">ATCC 33852</strain>
    </source>
</reference>
<gene>
    <name evidence="15" type="ORF">GEAM_1094</name>
</gene>
<dbReference type="GO" id="GO:0007165">
    <property type="term" value="P:signal transduction"/>
    <property type="evidence" value="ECO:0007669"/>
    <property type="project" value="UniProtKB-KW"/>
</dbReference>
<dbReference type="CDD" id="cd06225">
    <property type="entry name" value="HAMP"/>
    <property type="match status" value="1"/>
</dbReference>
<sequence>MKLTFPWFKANGFFSTVFRTAFTSRPRGILFGVICVIALFSALQIFSTFILTNILQDARQNVIATESLRQQQAVMDKARMELLIASDKLNRAGIYFMQDKETGSDGSWHSLMEESQGALAASDKAFKQFATMTGGLQGDAQKAAADLQASYQMFYDGLREQSDGLQKTNTIDSFFNVPIQAFQDDFSDKYYRYLSVNEQTAVSLSDHLLAALSQAKSLFLGALVLLAVIALVVWRGITRWVIRPLQQLIAHIRVLAAGDLSEQIGGKTLRVTEVYQLNQSLSEMQAGLRRLISEVRDASSHIMVNINEIALGNEELSAQALKQRDELNAANQHISSLTERVKDNAQHAHQASQRAEQAQQVATSGGDVMHKVDTAMKEIVSQSAEMSNIVAMIDSVAFQTNILALNAAIEAAHAGQHGRGFAVVAKEIGLLAQKSSHSTRGIHQLIEDSMAQIGRGSTSVTHLGKSLNEIITIFSGLNTLVGEISDATQHQRESIHEVSERIVTLTQVTQQNSQLAQQAASSSQELLAQSQRLERAVSRFGLGEIQAAA</sequence>
<dbReference type="PROSITE" id="PS50885">
    <property type="entry name" value="HAMP"/>
    <property type="match status" value="1"/>
</dbReference>
<dbReference type="SMART" id="SM00319">
    <property type="entry name" value="TarH"/>
    <property type="match status" value="1"/>
</dbReference>
<dbReference type="CDD" id="cd19407">
    <property type="entry name" value="Tar_Tsr_sensor"/>
    <property type="match status" value="1"/>
</dbReference>
<evidence type="ECO:0000256" key="10">
    <source>
        <dbReference type="ARBA" id="ARBA00029447"/>
    </source>
</evidence>
<evidence type="ECO:0000313" key="15">
    <source>
        <dbReference type="EMBL" id="KFC83909.1"/>
    </source>
</evidence>
<keyword evidence="16" id="KW-1185">Reference proteome</keyword>
<dbReference type="RefSeq" id="WP_051899414.1">
    <property type="nucleotide sequence ID" value="NZ_JMPJ01000033.1"/>
</dbReference>
<dbReference type="FunFam" id="1.10.287.950:FF:000001">
    <property type="entry name" value="Methyl-accepting chemotaxis sensory transducer"/>
    <property type="match status" value="1"/>
</dbReference>
<evidence type="ECO:0000256" key="1">
    <source>
        <dbReference type="ARBA" id="ARBA00004429"/>
    </source>
</evidence>
<evidence type="ECO:0000256" key="9">
    <source>
        <dbReference type="ARBA" id="ARBA00023224"/>
    </source>
</evidence>
<keyword evidence="7 12" id="KW-1133">Transmembrane helix</keyword>
<organism evidence="15 16">
    <name type="scientific">Ewingella americana (strain ATCC 33852 / DSM 4580 / CCUG 14506 / JCM 5911 / LMG 7869 / NCTC 12157 / CDC 1468-78)</name>
    <dbReference type="NCBI Taxonomy" id="910964"/>
    <lineage>
        <taxon>Bacteria</taxon>
        <taxon>Pseudomonadati</taxon>
        <taxon>Pseudomonadota</taxon>
        <taxon>Gammaproteobacteria</taxon>
        <taxon>Enterobacterales</taxon>
        <taxon>Yersiniaceae</taxon>
        <taxon>Ewingella</taxon>
    </lineage>
</organism>
<dbReference type="Gene3D" id="1.10.287.950">
    <property type="entry name" value="Methyl-accepting chemotaxis protein"/>
    <property type="match status" value="1"/>
</dbReference>
<evidence type="ECO:0000256" key="12">
    <source>
        <dbReference type="SAM" id="Phobius"/>
    </source>
</evidence>
<dbReference type="SMART" id="SM00283">
    <property type="entry name" value="MA"/>
    <property type="match status" value="1"/>
</dbReference>
<dbReference type="InterPro" id="IPR004089">
    <property type="entry name" value="MCPsignal_dom"/>
</dbReference>
<dbReference type="Pfam" id="PF02203">
    <property type="entry name" value="TarH"/>
    <property type="match status" value="1"/>
</dbReference>
<proteinExistence type="inferred from homology"/>
<comment type="similarity">
    <text evidence="10">Belongs to the methyl-accepting chemotaxis (MCP) protein family.</text>
</comment>
<dbReference type="InterPro" id="IPR003660">
    <property type="entry name" value="HAMP_dom"/>
</dbReference>
<dbReference type="GO" id="GO:0004888">
    <property type="term" value="F:transmembrane signaling receptor activity"/>
    <property type="evidence" value="ECO:0007669"/>
    <property type="project" value="InterPro"/>
</dbReference>
<dbReference type="STRING" id="910964.GEAM_1094"/>
<keyword evidence="5" id="KW-0997">Cell inner membrane</keyword>
<keyword evidence="9 11" id="KW-0807">Transducer</keyword>
<dbReference type="SMART" id="SM00304">
    <property type="entry name" value="HAMP"/>
    <property type="match status" value="1"/>
</dbReference>
<dbReference type="GO" id="GO:0005886">
    <property type="term" value="C:plasma membrane"/>
    <property type="evidence" value="ECO:0007669"/>
    <property type="project" value="UniProtKB-SubCell"/>
</dbReference>
<evidence type="ECO:0000256" key="5">
    <source>
        <dbReference type="ARBA" id="ARBA00022519"/>
    </source>
</evidence>
<dbReference type="AlphaFoldDB" id="A0A085GJL4"/>
<dbReference type="SUPFAM" id="SSF58104">
    <property type="entry name" value="Methyl-accepting chemotaxis protein (MCP) signaling domain"/>
    <property type="match status" value="1"/>
</dbReference>
<dbReference type="PANTHER" id="PTHR43531:SF14">
    <property type="entry name" value="METHYL-ACCEPTING CHEMOTAXIS PROTEIN I-RELATED"/>
    <property type="match status" value="1"/>
</dbReference>
<dbReference type="InterPro" id="IPR051310">
    <property type="entry name" value="MCP_chemotaxis"/>
</dbReference>
<dbReference type="PRINTS" id="PR00260">
    <property type="entry name" value="CHEMTRNSDUCR"/>
</dbReference>